<protein>
    <submittedName>
        <fullName evidence="5">PITH domain-containing protein</fullName>
    </submittedName>
</protein>
<dbReference type="SUPFAM" id="SSF52833">
    <property type="entry name" value="Thioredoxin-like"/>
    <property type="match status" value="1"/>
</dbReference>
<evidence type="ECO:0000259" key="4">
    <source>
        <dbReference type="PROSITE" id="PS51532"/>
    </source>
</evidence>
<dbReference type="Gene3D" id="3.40.30.10">
    <property type="entry name" value="Glutaredoxin"/>
    <property type="match status" value="1"/>
</dbReference>
<comment type="caution">
    <text evidence="5">The sequence shown here is derived from an EMBL/GenBank/DDBJ whole genome shotgun (WGS) entry which is preliminary data.</text>
</comment>
<dbReference type="GO" id="GO:0005737">
    <property type="term" value="C:cytoplasm"/>
    <property type="evidence" value="ECO:0007669"/>
    <property type="project" value="UniProtKB-ARBA"/>
</dbReference>
<feature type="domain" description="PITH" evidence="4">
    <location>
        <begin position="139"/>
        <end position="333"/>
    </location>
</feature>
<dbReference type="PROSITE" id="PS51532">
    <property type="entry name" value="PITH"/>
    <property type="match status" value="1"/>
</dbReference>
<evidence type="ECO:0000313" key="5">
    <source>
        <dbReference type="EMBL" id="KAK0728962.1"/>
    </source>
</evidence>
<dbReference type="SUPFAM" id="SSF49785">
    <property type="entry name" value="Galactose-binding domain-like"/>
    <property type="match status" value="1"/>
</dbReference>
<dbReference type="Proteomes" id="UP001172159">
    <property type="component" value="Unassembled WGS sequence"/>
</dbReference>
<comment type="similarity">
    <text evidence="1">Belongs to the thioredoxin family.</text>
</comment>
<dbReference type="InterPro" id="IPR017937">
    <property type="entry name" value="Thioredoxin_CS"/>
</dbReference>
<evidence type="ECO:0000259" key="3">
    <source>
        <dbReference type="PROSITE" id="PS51352"/>
    </source>
</evidence>
<organism evidence="5 6">
    <name type="scientific">Apiosordaria backusii</name>
    <dbReference type="NCBI Taxonomy" id="314023"/>
    <lineage>
        <taxon>Eukaryota</taxon>
        <taxon>Fungi</taxon>
        <taxon>Dikarya</taxon>
        <taxon>Ascomycota</taxon>
        <taxon>Pezizomycotina</taxon>
        <taxon>Sordariomycetes</taxon>
        <taxon>Sordariomycetidae</taxon>
        <taxon>Sordariales</taxon>
        <taxon>Lasiosphaeriaceae</taxon>
        <taxon>Apiosordaria</taxon>
    </lineage>
</organism>
<dbReference type="PANTHER" id="PTHR46115">
    <property type="entry name" value="THIOREDOXIN-LIKE PROTEIN 1"/>
    <property type="match status" value="1"/>
</dbReference>
<dbReference type="InterPro" id="IPR010400">
    <property type="entry name" value="PITH_dom"/>
</dbReference>
<dbReference type="Gene3D" id="2.60.120.470">
    <property type="entry name" value="PITH domain"/>
    <property type="match status" value="1"/>
</dbReference>
<proteinExistence type="inferred from homology"/>
<keyword evidence="6" id="KW-1185">Reference proteome</keyword>
<dbReference type="InterPro" id="IPR036249">
    <property type="entry name" value="Thioredoxin-like_sf"/>
</dbReference>
<feature type="domain" description="Thioredoxin" evidence="3">
    <location>
        <begin position="1"/>
        <end position="114"/>
    </location>
</feature>
<gene>
    <name evidence="5" type="ORF">B0T21DRAFT_291994</name>
</gene>
<evidence type="ECO:0000256" key="1">
    <source>
        <dbReference type="ARBA" id="ARBA00008987"/>
    </source>
</evidence>
<reference evidence="5" key="1">
    <citation type="submission" date="2023-06" db="EMBL/GenBank/DDBJ databases">
        <title>Genome-scale phylogeny and comparative genomics of the fungal order Sordariales.</title>
        <authorList>
            <consortium name="Lawrence Berkeley National Laboratory"/>
            <person name="Hensen N."/>
            <person name="Bonometti L."/>
            <person name="Westerberg I."/>
            <person name="Brannstrom I.O."/>
            <person name="Guillou S."/>
            <person name="Cros-Aarteil S."/>
            <person name="Calhoun S."/>
            <person name="Haridas S."/>
            <person name="Kuo A."/>
            <person name="Mondo S."/>
            <person name="Pangilinan J."/>
            <person name="Riley R."/>
            <person name="Labutti K."/>
            <person name="Andreopoulos B."/>
            <person name="Lipzen A."/>
            <person name="Chen C."/>
            <person name="Yanf M."/>
            <person name="Daum C."/>
            <person name="Ng V."/>
            <person name="Clum A."/>
            <person name="Steindorff A."/>
            <person name="Ohm R."/>
            <person name="Martin F."/>
            <person name="Silar P."/>
            <person name="Natvig D."/>
            <person name="Lalanne C."/>
            <person name="Gautier V."/>
            <person name="Ament-Velasquez S.L."/>
            <person name="Kruys A."/>
            <person name="Hutchinson M.I."/>
            <person name="Powell A.J."/>
            <person name="Barry K."/>
            <person name="Miller A.N."/>
            <person name="Grigoriev I.V."/>
            <person name="Debuchy R."/>
            <person name="Gladieux P."/>
            <person name="Thoren M.H."/>
            <person name="Johannesson H."/>
        </authorList>
    </citation>
    <scope>NUCLEOTIDE SEQUENCE</scope>
    <source>
        <strain evidence="5">CBS 540.89</strain>
    </source>
</reference>
<dbReference type="Pfam" id="PF06201">
    <property type="entry name" value="PITH"/>
    <property type="match status" value="1"/>
</dbReference>
<keyword evidence="2" id="KW-1015">Disulfide bond</keyword>
<evidence type="ECO:0000313" key="6">
    <source>
        <dbReference type="Proteomes" id="UP001172159"/>
    </source>
</evidence>
<accession>A0AA40E8G0</accession>
<evidence type="ECO:0000256" key="2">
    <source>
        <dbReference type="ARBA" id="ARBA00023157"/>
    </source>
</evidence>
<sequence>MSTTHDSKPIEVSSSAQFQAILQTNTLVVADFYANWCGPCNAIKPVFEKASEELSHENVLAFIKINTETQKEIAQAYNVTSLPTFIYFRNGKVVSRVKGADVPKLSAMMETIRAHFQEAIENPGRDAAGGASGSGEKWRGAALPRGYTDITDQVEINRCELLNVDTGTGSVRILLDSSEPSALSGSKRATKDWVESDTDEQLMLFLPFQAMIKLHTLQITSLPPSDDDEEDDEVPMRPRTIKLFSNKPHNLGFDEAEDMNATQVIELSEQDWNSEGTANISLRYVKFQNINSLVLFVVNGDGDSEKVRLDRIRLIGEAGEKREMGKLEKISDE</sequence>
<dbReference type="EMBL" id="JAUKTV010000009">
    <property type="protein sequence ID" value="KAK0728962.1"/>
    <property type="molecule type" value="Genomic_DNA"/>
</dbReference>
<dbReference type="Pfam" id="PF00085">
    <property type="entry name" value="Thioredoxin"/>
    <property type="match status" value="1"/>
</dbReference>
<dbReference type="CDD" id="cd02947">
    <property type="entry name" value="TRX_family"/>
    <property type="match status" value="1"/>
</dbReference>
<dbReference type="InterPro" id="IPR008979">
    <property type="entry name" value="Galactose-bd-like_sf"/>
</dbReference>
<dbReference type="AlphaFoldDB" id="A0AA40E8G0"/>
<dbReference type="PROSITE" id="PS00194">
    <property type="entry name" value="THIOREDOXIN_1"/>
    <property type="match status" value="1"/>
</dbReference>
<dbReference type="InterPro" id="IPR013766">
    <property type="entry name" value="Thioredoxin_domain"/>
</dbReference>
<dbReference type="InterPro" id="IPR037047">
    <property type="entry name" value="PITH_dom_sf"/>
</dbReference>
<dbReference type="PRINTS" id="PR00421">
    <property type="entry name" value="THIOREDOXIN"/>
</dbReference>
<name>A0AA40E8G0_9PEZI</name>
<dbReference type="PROSITE" id="PS51352">
    <property type="entry name" value="THIOREDOXIN_2"/>
    <property type="match status" value="1"/>
</dbReference>